<dbReference type="SUPFAM" id="SSF57783">
    <property type="entry name" value="Zinc beta-ribbon"/>
    <property type="match status" value="1"/>
</dbReference>
<feature type="domain" description="TFIIS N-terminal" evidence="10">
    <location>
        <begin position="10"/>
        <end position="89"/>
    </location>
</feature>
<evidence type="ECO:0000256" key="2">
    <source>
        <dbReference type="ARBA" id="ARBA00022723"/>
    </source>
</evidence>
<dbReference type="Pfam" id="PF08711">
    <property type="entry name" value="Med26"/>
    <property type="match status" value="1"/>
</dbReference>
<dbReference type="SMART" id="SM00510">
    <property type="entry name" value="TFS2M"/>
    <property type="match status" value="1"/>
</dbReference>
<dbReference type="GO" id="GO:0008270">
    <property type="term" value="F:zinc ion binding"/>
    <property type="evidence" value="ECO:0007669"/>
    <property type="project" value="UniProtKB-UniRule"/>
</dbReference>
<keyword evidence="13" id="KW-1185">Reference proteome</keyword>
<dbReference type="Gene3D" id="2.20.25.10">
    <property type="match status" value="1"/>
</dbReference>
<dbReference type="GO" id="GO:0003746">
    <property type="term" value="F:translation elongation factor activity"/>
    <property type="evidence" value="ECO:0007669"/>
    <property type="project" value="UniProtKB-KW"/>
</dbReference>
<evidence type="ECO:0000313" key="12">
    <source>
        <dbReference type="EMBL" id="KAK1364169.1"/>
    </source>
</evidence>
<dbReference type="InterPro" id="IPR035441">
    <property type="entry name" value="TFIIS/LEDGF_dom_sf"/>
</dbReference>
<evidence type="ECO:0000256" key="3">
    <source>
        <dbReference type="ARBA" id="ARBA00022771"/>
    </source>
</evidence>
<dbReference type="PROSITE" id="PS51321">
    <property type="entry name" value="TFIIS_CENTRAL"/>
    <property type="match status" value="1"/>
</dbReference>
<dbReference type="NCBIfam" id="TIGR01385">
    <property type="entry name" value="TFSII"/>
    <property type="match status" value="1"/>
</dbReference>
<comment type="subcellular location">
    <subcellularLocation>
        <location evidence="1 7 8">Nucleus</location>
    </subcellularLocation>
</comment>
<dbReference type="InterPro" id="IPR006289">
    <property type="entry name" value="TFSII"/>
</dbReference>
<keyword evidence="8" id="KW-0804">Transcription</keyword>
<dbReference type="SUPFAM" id="SSF46942">
    <property type="entry name" value="Elongation factor TFIIS domain 2"/>
    <property type="match status" value="1"/>
</dbReference>
<dbReference type="SMART" id="SM00440">
    <property type="entry name" value="ZnF_C2C2"/>
    <property type="match status" value="1"/>
</dbReference>
<evidence type="ECO:0000256" key="5">
    <source>
        <dbReference type="ARBA" id="ARBA00023242"/>
    </source>
</evidence>
<dbReference type="InterPro" id="IPR001222">
    <property type="entry name" value="Znf_TFIIS"/>
</dbReference>
<name>A0AAD8HD77_9APIA</name>
<dbReference type="InterPro" id="IPR035100">
    <property type="entry name" value="TF_IIS-typ"/>
</dbReference>
<evidence type="ECO:0000256" key="4">
    <source>
        <dbReference type="ARBA" id="ARBA00022833"/>
    </source>
</evidence>
<reference evidence="12" key="1">
    <citation type="submission" date="2023-02" db="EMBL/GenBank/DDBJ databases">
        <title>Genome of toxic invasive species Heracleum sosnowskyi carries increased number of genes despite the absence of recent whole-genome duplications.</title>
        <authorList>
            <person name="Schelkunov M."/>
            <person name="Shtratnikova V."/>
            <person name="Makarenko M."/>
            <person name="Klepikova A."/>
            <person name="Omelchenko D."/>
            <person name="Novikova G."/>
            <person name="Obukhova E."/>
            <person name="Bogdanov V."/>
            <person name="Penin A."/>
            <person name="Logacheva M."/>
        </authorList>
    </citation>
    <scope>NUCLEOTIDE SEQUENCE</scope>
    <source>
        <strain evidence="12">Hsosn_3</strain>
        <tissue evidence="12">Leaf</tissue>
    </source>
</reference>
<dbReference type="PROSITE" id="PS51133">
    <property type="entry name" value="ZF_TFIIS_2"/>
    <property type="match status" value="1"/>
</dbReference>
<comment type="caution">
    <text evidence="12">The sequence shown here is derived from an EMBL/GenBank/DDBJ whole genome shotgun (WGS) entry which is preliminary data.</text>
</comment>
<dbReference type="GO" id="GO:0006368">
    <property type="term" value="P:transcription elongation by RNA polymerase II"/>
    <property type="evidence" value="ECO:0007669"/>
    <property type="project" value="InterPro"/>
</dbReference>
<organism evidence="12 13">
    <name type="scientific">Heracleum sosnowskyi</name>
    <dbReference type="NCBI Taxonomy" id="360622"/>
    <lineage>
        <taxon>Eukaryota</taxon>
        <taxon>Viridiplantae</taxon>
        <taxon>Streptophyta</taxon>
        <taxon>Embryophyta</taxon>
        <taxon>Tracheophyta</taxon>
        <taxon>Spermatophyta</taxon>
        <taxon>Magnoliopsida</taxon>
        <taxon>eudicotyledons</taxon>
        <taxon>Gunneridae</taxon>
        <taxon>Pentapetalae</taxon>
        <taxon>asterids</taxon>
        <taxon>campanulids</taxon>
        <taxon>Apiales</taxon>
        <taxon>Apiaceae</taxon>
        <taxon>Apioideae</taxon>
        <taxon>apioid superclade</taxon>
        <taxon>Tordylieae</taxon>
        <taxon>Tordyliinae</taxon>
        <taxon>Heracleum</taxon>
    </lineage>
</organism>
<keyword evidence="12" id="KW-0251">Elongation factor</keyword>
<dbReference type="SMART" id="SM00509">
    <property type="entry name" value="TFS2N"/>
    <property type="match status" value="1"/>
</dbReference>
<evidence type="ECO:0000259" key="9">
    <source>
        <dbReference type="PROSITE" id="PS51133"/>
    </source>
</evidence>
<dbReference type="PROSITE" id="PS00466">
    <property type="entry name" value="ZF_TFIIS_1"/>
    <property type="match status" value="1"/>
</dbReference>
<dbReference type="GO" id="GO:0003677">
    <property type="term" value="F:DNA binding"/>
    <property type="evidence" value="ECO:0007669"/>
    <property type="project" value="UniProtKB-KW"/>
</dbReference>
<accession>A0AAD8HD77</accession>
<dbReference type="Gene3D" id="1.10.472.30">
    <property type="entry name" value="Transcription elongation factor S-II, central domain"/>
    <property type="match status" value="1"/>
</dbReference>
<evidence type="ECO:0000256" key="8">
    <source>
        <dbReference type="RuleBase" id="RU368078"/>
    </source>
</evidence>
<keyword evidence="4 8" id="KW-0862">Zinc</keyword>
<keyword evidence="12" id="KW-0648">Protein biosynthesis</keyword>
<evidence type="ECO:0000259" key="10">
    <source>
        <dbReference type="PROSITE" id="PS51319"/>
    </source>
</evidence>
<feature type="domain" description="TFIIS-type" evidence="9">
    <location>
        <begin position="335"/>
        <end position="375"/>
    </location>
</feature>
<dbReference type="Pfam" id="PF07500">
    <property type="entry name" value="TFIIS_M"/>
    <property type="match status" value="1"/>
</dbReference>
<dbReference type="PIRSF" id="PIRSF006704">
    <property type="entry name" value="TF_IIS"/>
    <property type="match status" value="1"/>
</dbReference>
<dbReference type="PANTHER" id="PTHR11477:SF0">
    <property type="entry name" value="IP08861P-RELATED"/>
    <property type="match status" value="1"/>
</dbReference>
<keyword evidence="2 8" id="KW-0479">Metal-binding</keyword>
<comment type="similarity">
    <text evidence="8">Belongs to the TFS-II family.</text>
</comment>
<dbReference type="InterPro" id="IPR017923">
    <property type="entry name" value="TFIIS_N"/>
</dbReference>
<dbReference type="Pfam" id="PF01096">
    <property type="entry name" value="Zn_ribbon_TFIIS"/>
    <property type="match status" value="1"/>
</dbReference>
<dbReference type="CDD" id="cd00183">
    <property type="entry name" value="TFIIS_I"/>
    <property type="match status" value="1"/>
</dbReference>
<evidence type="ECO:0000313" key="13">
    <source>
        <dbReference type="Proteomes" id="UP001237642"/>
    </source>
</evidence>
<dbReference type="PANTHER" id="PTHR11477">
    <property type="entry name" value="TRANSCRIPTION FACTOR S-II ZINC FINGER DOMAIN-CONTAINING PROTEIN"/>
    <property type="match status" value="1"/>
</dbReference>
<dbReference type="InterPro" id="IPR003618">
    <property type="entry name" value="TFIIS_cen_dom"/>
</dbReference>
<sequence>MEKELIQLFQTVEKAAAAAQNDAVEGLSPEEDRCIDVLKQLEKCPVNYDVLVSTQVGKRLRHLTKHPRNKIQALASQIIEIWKNIVVEETLRKNRMGSLDNKVDFNPQPVLTGTSEGIKVENVETLKIEKNDSSAALRSEKFVKYENNSDEDRIEIYDDVRIQGTASGKREAVVTLASKGKQNVDVMKSTQSMSTAPKLSTLIRCNDPVRDKIRELLLQALNKVLGEVEERQRGEVDACDPIRVSVCLESAMFEKWGRSTGAQKVKYRSIMFNIGDSSNPDFRRKVLLGHVQPERVLEMKPEEMASHERQRQNKQIKDKALFECERGKQAEATTTSFKCGRCGKRKCTYYQLQTRSADEPMTTFVTCVNCNKRWKFS</sequence>
<dbReference type="PROSITE" id="PS51319">
    <property type="entry name" value="TFIIS_N"/>
    <property type="match status" value="1"/>
</dbReference>
<reference evidence="12" key="2">
    <citation type="submission" date="2023-05" db="EMBL/GenBank/DDBJ databases">
        <authorList>
            <person name="Schelkunov M.I."/>
        </authorList>
    </citation>
    <scope>NUCLEOTIDE SEQUENCE</scope>
    <source>
        <strain evidence="12">Hsosn_3</strain>
        <tissue evidence="12">Leaf</tissue>
    </source>
</reference>
<dbReference type="AlphaFoldDB" id="A0AAD8HD77"/>
<dbReference type="Proteomes" id="UP001237642">
    <property type="component" value="Unassembled WGS sequence"/>
</dbReference>
<proteinExistence type="inferred from homology"/>
<dbReference type="InterPro" id="IPR003617">
    <property type="entry name" value="TFIIS/CRSP70_N_sub"/>
</dbReference>
<evidence type="ECO:0000256" key="6">
    <source>
        <dbReference type="PROSITE-ProRule" id="PRU00472"/>
    </source>
</evidence>
<keyword evidence="8" id="KW-0805">Transcription regulation</keyword>
<dbReference type="InterPro" id="IPR036575">
    <property type="entry name" value="TFIIS_cen_dom_sf"/>
</dbReference>
<evidence type="ECO:0000259" key="11">
    <source>
        <dbReference type="PROSITE" id="PS51321"/>
    </source>
</evidence>
<dbReference type="EMBL" id="JAUIZM010000009">
    <property type="protein sequence ID" value="KAK1364169.1"/>
    <property type="molecule type" value="Genomic_DNA"/>
</dbReference>
<gene>
    <name evidence="12" type="ORF">POM88_039730</name>
</gene>
<comment type="function">
    <text evidence="8">Necessary for efficient RNA polymerase II transcription elongation past template-encoded arresting sites.</text>
</comment>
<dbReference type="SUPFAM" id="SSF47676">
    <property type="entry name" value="Conserved domain common to transcription factors TFIIS, elongin A, CRSP70"/>
    <property type="match status" value="1"/>
</dbReference>
<keyword evidence="3 6" id="KW-0863">Zinc-finger</keyword>
<keyword evidence="5 7" id="KW-0539">Nucleus</keyword>
<dbReference type="GO" id="GO:0005634">
    <property type="term" value="C:nucleus"/>
    <property type="evidence" value="ECO:0007669"/>
    <property type="project" value="UniProtKB-SubCell"/>
</dbReference>
<evidence type="ECO:0000256" key="1">
    <source>
        <dbReference type="ARBA" id="ARBA00004123"/>
    </source>
</evidence>
<feature type="domain" description="TFIIS central" evidence="11">
    <location>
        <begin position="209"/>
        <end position="332"/>
    </location>
</feature>
<evidence type="ECO:0000256" key="7">
    <source>
        <dbReference type="PROSITE-ProRule" id="PRU00649"/>
    </source>
</evidence>
<dbReference type="CDD" id="cd13749">
    <property type="entry name" value="Zn-ribbon_TFIIS"/>
    <property type="match status" value="1"/>
</dbReference>
<dbReference type="Gene3D" id="1.20.930.10">
    <property type="entry name" value="Conserved domain common to transcription factors TFIIS, elongin A, CRSP70"/>
    <property type="match status" value="1"/>
</dbReference>
<protein>
    <recommendedName>
        <fullName evidence="8">Transcription elongation factor</fullName>
    </recommendedName>
</protein>
<keyword evidence="8" id="KW-0238">DNA-binding</keyword>